<gene>
    <name evidence="1" type="ORF">NSE01_08630</name>
</gene>
<reference evidence="1 2" key="1">
    <citation type="submission" date="2019-07" db="EMBL/GenBank/DDBJ databases">
        <title>Whole genome shotgun sequence of Novosphingobium sediminis NBRC 106119.</title>
        <authorList>
            <person name="Hosoyama A."/>
            <person name="Uohara A."/>
            <person name="Ohji S."/>
            <person name="Ichikawa N."/>
        </authorList>
    </citation>
    <scope>NUCLEOTIDE SEQUENCE [LARGE SCALE GENOMIC DNA]</scope>
    <source>
        <strain evidence="1 2">NBRC 106119</strain>
    </source>
</reference>
<evidence type="ECO:0008006" key="3">
    <source>
        <dbReference type="Google" id="ProtNLM"/>
    </source>
</evidence>
<dbReference type="InterPro" id="IPR034756">
    <property type="entry name" value="T2SSM_b"/>
</dbReference>
<keyword evidence="2" id="KW-1185">Reference proteome</keyword>
<evidence type="ECO:0000313" key="1">
    <source>
        <dbReference type="EMBL" id="GEN99030.1"/>
    </source>
</evidence>
<dbReference type="Proteomes" id="UP000321464">
    <property type="component" value="Unassembled WGS sequence"/>
</dbReference>
<organism evidence="1 2">
    <name type="scientific">Novosphingobium sediminis</name>
    <dbReference type="NCBI Taxonomy" id="707214"/>
    <lineage>
        <taxon>Bacteria</taxon>
        <taxon>Pseudomonadati</taxon>
        <taxon>Pseudomonadota</taxon>
        <taxon>Alphaproteobacteria</taxon>
        <taxon>Sphingomonadales</taxon>
        <taxon>Sphingomonadaceae</taxon>
        <taxon>Novosphingobium</taxon>
    </lineage>
</organism>
<proteinExistence type="predicted"/>
<accession>A0A512AH53</accession>
<name>A0A512AH53_9SPHN</name>
<comment type="caution">
    <text evidence="1">The sequence shown here is derived from an EMBL/GenBank/DDBJ whole genome shotgun (WGS) entry which is preliminary data.</text>
</comment>
<sequence>MRPLSPRERKLVALLILVLAVSLVLIVVIGPVVSGFGERAARRDALVQTFHANEQRIGSLNALQAEAERQAGELRSLFMAAPDGDEAGETLRERLESAAQDAGGDIKASEAVPAEPGWARAAIDARMSHAQLANLLAGLNALKPALAVDRLTVIADDALTNSRSDLLDVRLEATAPFVPAR</sequence>
<dbReference type="NCBIfam" id="NF040576">
    <property type="entry name" value="T2SS_GspM_XpsM"/>
    <property type="match status" value="1"/>
</dbReference>
<protein>
    <recommendedName>
        <fullName evidence="3">Type II secretion system protein M</fullName>
    </recommendedName>
</protein>
<evidence type="ECO:0000313" key="2">
    <source>
        <dbReference type="Proteomes" id="UP000321464"/>
    </source>
</evidence>
<dbReference type="Pfam" id="PF10741">
    <property type="entry name" value="T2SSM_b"/>
    <property type="match status" value="1"/>
</dbReference>
<dbReference type="RefSeq" id="WP_170233760.1">
    <property type="nucleotide sequence ID" value="NZ_BJYR01000006.1"/>
</dbReference>
<dbReference type="AlphaFoldDB" id="A0A512AH53"/>
<dbReference type="EMBL" id="BJYR01000006">
    <property type="protein sequence ID" value="GEN99030.1"/>
    <property type="molecule type" value="Genomic_DNA"/>
</dbReference>